<evidence type="ECO:0000313" key="10">
    <source>
        <dbReference type="Ensembl" id="ENSXETP00000096267"/>
    </source>
</evidence>
<gene>
    <name evidence="10" type="primary">mon2</name>
</gene>
<reference evidence="10" key="1">
    <citation type="journal article" date="2010" name="Science">
        <title>The genome of the Western clawed frog Xenopus tropicalis.</title>
        <authorList>
            <person name="Hellsten U."/>
            <person name="Harland R.M."/>
            <person name="Gilchrist M.J."/>
            <person name="Hendrix D."/>
            <person name="Jurka J."/>
            <person name="Kapitonov V."/>
            <person name="Ovcharenko I."/>
            <person name="Putnam N.H."/>
            <person name="Shu S."/>
            <person name="Taher L."/>
            <person name="Blitz I.L."/>
            <person name="Blumberg B."/>
            <person name="Dichmann D.S."/>
            <person name="Dubchak I."/>
            <person name="Amaya E."/>
            <person name="Detter J.C."/>
            <person name="Fletcher R."/>
            <person name="Gerhard D.S."/>
            <person name="Goodstein D."/>
            <person name="Graves T."/>
            <person name="Grigoriev I.V."/>
            <person name="Grimwood J."/>
            <person name="Kawashima T."/>
            <person name="Lindquist E."/>
            <person name="Lucas S.M."/>
            <person name="Mead P.E."/>
            <person name="Mitros T."/>
            <person name="Ogino H."/>
            <person name="Ohta Y."/>
            <person name="Poliakov A.V."/>
            <person name="Pollet N."/>
            <person name="Robert J."/>
            <person name="Salamov A."/>
            <person name="Sater A.K."/>
            <person name="Schmutz J."/>
            <person name="Terry A."/>
            <person name="Vize P.D."/>
            <person name="Warren W.C."/>
            <person name="Wells D."/>
            <person name="Wills A."/>
            <person name="Wilson R.K."/>
            <person name="Zimmerman L.B."/>
            <person name="Zorn A.M."/>
            <person name="Grainger R."/>
            <person name="Grammer T."/>
            <person name="Khokha M.K."/>
            <person name="Richardson P.M."/>
            <person name="Rokhsar D.S."/>
        </authorList>
    </citation>
    <scope>NUCLEOTIDE SEQUENCE [LARGE SCALE GENOMIC DNA]</scope>
    <source>
        <strain evidence="10">Nigerian</strain>
    </source>
</reference>
<comment type="similarity">
    <text evidence="1">Belongs to the MON2 family.</text>
</comment>
<feature type="domain" description="Mon2/Sec7/BIG1-like dimerisation and cyclophilin-binding" evidence="9">
    <location>
        <begin position="13"/>
        <end position="187"/>
    </location>
</feature>
<feature type="region of interest" description="Disordered" evidence="5">
    <location>
        <begin position="514"/>
        <end position="547"/>
    </location>
</feature>
<dbReference type="GO" id="GO:0015031">
    <property type="term" value="P:protein transport"/>
    <property type="evidence" value="ECO:0007669"/>
    <property type="project" value="UniProtKB-KW"/>
</dbReference>
<evidence type="ECO:0000259" key="9">
    <source>
        <dbReference type="Pfam" id="PF16213"/>
    </source>
</evidence>
<evidence type="ECO:0000256" key="4">
    <source>
        <dbReference type="ARBA" id="ARBA00022927"/>
    </source>
</evidence>
<dbReference type="InterPro" id="IPR015403">
    <property type="entry name" value="Mon2/Sec7/BIG1-like_HDS"/>
</dbReference>
<dbReference type="GeneTree" id="ENSGT00390000013286"/>
<evidence type="ECO:0000256" key="3">
    <source>
        <dbReference type="ARBA" id="ARBA00022448"/>
    </source>
</evidence>
<evidence type="ECO:0000259" key="8">
    <source>
        <dbReference type="Pfam" id="PF16206"/>
    </source>
</evidence>
<dbReference type="Xenbase" id="XB-GENE-975876">
    <property type="gene designation" value="mon2"/>
</dbReference>
<feature type="compositionally biased region" description="Basic and acidic residues" evidence="5">
    <location>
        <begin position="516"/>
        <end position="526"/>
    </location>
</feature>
<evidence type="ECO:0000259" key="6">
    <source>
        <dbReference type="Pfam" id="PF09324"/>
    </source>
</evidence>
<dbReference type="Pfam" id="PF16206">
    <property type="entry name" value="Mon2_C"/>
    <property type="match status" value="1"/>
</dbReference>
<dbReference type="Pfam" id="PF16213">
    <property type="entry name" value="DCB"/>
    <property type="match status" value="1"/>
</dbReference>
<keyword evidence="4" id="KW-0653">Protein transport</keyword>
<dbReference type="Pfam" id="PF09324">
    <property type="entry name" value="Sec7-like_HDS"/>
    <property type="match status" value="1"/>
</dbReference>
<dbReference type="InterPro" id="IPR016024">
    <property type="entry name" value="ARM-type_fold"/>
</dbReference>
<feature type="domain" description="Mon2/Sec7/BIG1-like HDS" evidence="6">
    <location>
        <begin position="854"/>
        <end position="934"/>
    </location>
</feature>
<dbReference type="Pfam" id="PF12783">
    <property type="entry name" value="Sec7-like_HUS"/>
    <property type="match status" value="1"/>
</dbReference>
<evidence type="ECO:0000256" key="1">
    <source>
        <dbReference type="ARBA" id="ARBA00008144"/>
    </source>
</evidence>
<dbReference type="SUPFAM" id="SSF48371">
    <property type="entry name" value="ARM repeat"/>
    <property type="match status" value="2"/>
</dbReference>
<dbReference type="InterPro" id="IPR032629">
    <property type="entry name" value="DCB_dom"/>
</dbReference>
<evidence type="ECO:0000256" key="5">
    <source>
        <dbReference type="SAM" id="MobiDB-lite"/>
    </source>
</evidence>
<name>A0A6I8SGH9_XENTR</name>
<dbReference type="Bgee" id="ENSXETG00000018796">
    <property type="expression patterns" value="Expressed in testis and 14 other cell types or tissues"/>
</dbReference>
<accession>A0A6I8SGH9</accession>
<organism evidence="10">
    <name type="scientific">Xenopus tropicalis</name>
    <name type="common">Western clawed frog</name>
    <name type="synonym">Silurana tropicalis</name>
    <dbReference type="NCBI Taxonomy" id="8364"/>
    <lineage>
        <taxon>Eukaryota</taxon>
        <taxon>Metazoa</taxon>
        <taxon>Chordata</taxon>
        <taxon>Craniata</taxon>
        <taxon>Vertebrata</taxon>
        <taxon>Euteleostomi</taxon>
        <taxon>Amphibia</taxon>
        <taxon>Batrachia</taxon>
        <taxon>Anura</taxon>
        <taxon>Pipoidea</taxon>
        <taxon>Pipidae</taxon>
        <taxon>Xenopodinae</taxon>
        <taxon>Xenopus</taxon>
        <taxon>Silurana</taxon>
    </lineage>
</organism>
<evidence type="ECO:0000256" key="2">
    <source>
        <dbReference type="ARBA" id="ARBA00017134"/>
    </source>
</evidence>
<evidence type="ECO:0000259" key="7">
    <source>
        <dbReference type="Pfam" id="PF12783"/>
    </source>
</evidence>
<feature type="region of interest" description="Disordered" evidence="5">
    <location>
        <begin position="411"/>
        <end position="434"/>
    </location>
</feature>
<feature type="compositionally biased region" description="Low complexity" evidence="5">
    <location>
        <begin position="411"/>
        <end position="427"/>
    </location>
</feature>
<protein>
    <recommendedName>
        <fullName evidence="2">Protein MON2 homolog</fullName>
    </recommendedName>
</protein>
<dbReference type="PANTHER" id="PTHR10663:SF333">
    <property type="entry name" value="PROTEIN MON2 HOMOLOG"/>
    <property type="match status" value="1"/>
</dbReference>
<keyword evidence="3" id="KW-0813">Transport</keyword>
<dbReference type="PANTHER" id="PTHR10663">
    <property type="entry name" value="GUANYL-NUCLEOTIDE EXCHANGE FACTOR"/>
    <property type="match status" value="1"/>
</dbReference>
<dbReference type="InterPro" id="IPR032691">
    <property type="entry name" value="Mon2/Sec7/BIG1-like_HUS"/>
</dbReference>
<reference evidence="10" key="2">
    <citation type="submission" date="2020-05" db="UniProtKB">
        <authorList>
            <consortium name="Ensembl"/>
        </authorList>
    </citation>
    <scope>IDENTIFICATION</scope>
</reference>
<feature type="domain" description="Mon2 C-terminal" evidence="8">
    <location>
        <begin position="938"/>
        <end position="1713"/>
    </location>
</feature>
<dbReference type="InterPro" id="IPR032817">
    <property type="entry name" value="Mon2_C"/>
</dbReference>
<dbReference type="Ensembl" id="ENSXETT00000096356">
    <property type="protein sequence ID" value="ENSXETP00000096267"/>
    <property type="gene ID" value="ENSXETG00000018796"/>
</dbReference>
<proteinExistence type="inferred from homology"/>
<sequence length="1723" mass="190431">MSSASTTSSPEAIKKLLDNMQSDLRGLSMECKKKFPPVKEAAESGIVKVKNIAARSPDILTALKENSSEVVQPFLMGCGTKEPKITQLCLAAIQRLMSHEVVSEGAAGNIINMLWQLMENGLEELKLLQTVLVLLTTNTVVHDESLSKAIVLCFRLHFTKDNITNNTAAATVRQVVTVVFERMVAEDERHKDAVEQPVPVIGNSNRRSVSTLKPCAKDAYMLFQDLCQLVNADAPYWLVGMTEMTRTFGLELLESVLNDFPQVFLQHQEFSFLLKERVCPLVIKLFSPNIKFRQGSNSNASPAPVEKPYFPICMRLLRVVSVLIKQFYSLLVTECEIFLSLLVKFLDADKPQWLRAVAVESIHRLCVQPQLLRSFCQSYDMKQHSTKVFRDIVNALGSFIQSLFLIPSAGPASTTTNPPGGSTSITPASNQTTSGMAAATSNTTVLPAFEYRGTWIPILTISIQGSAKATYLEMLDKVEPPTIPEGYAMSVAFHCLLDLVRGITTMIEGEIGQAETDSHISAEETRPNAPTSDQQDLPVVSDPSDKDPGCRSVWEEMINACWCGLLAALSLLLDASTDETATENILKAEMTMAALCGKLGLVTPRDALITAICKGSLPPHYALTVLNTSSAAICNKSYSIQGQNVQMISPSSDSHQQVVAVGQPLAVQPQGTVMLTAKNIQCMRTLLNLAHCHGGYLGTSWQLVLATLQHLVWILGLKPSSGGALKPGRAVEGPSTVLTTAVMTDLPIISTILSRLFESSQYLDDVSLHHLINALCSLSLEAMDMAYGNNKEPSLFAVAKLLETGLVNMHRIEILWRPLTGHLIEQVCQHPNARMREWGAEALTSLIKAGLAFKHEPQLSENQRLQLLLLNPLKELSNIIHHDIRLKQLECVLQILQSQGDSLGPGWPLVLGVIGAIRNDQGESLIRNAFQCLQLVVTDFLPTMPCTCLQIVVEVAGSFGLQNQELNISLTSIGLLWNISDYFYQRGESIEKELNREEDLLQKQAKEKGITLNRPFHPAPPFDCLWLCLYAKLGELCVDTRPAVRKSAGQTLFSTIGAHGTLLQHATWHTVIWKVLFQLLNQVRESSTTADKEKIESGGGNILIHHSRDTAEKQWAETWVLTLAGVARIFNTRRYLLQPLGDFSKAWDVLLDHIQSAALSKNNEVSLAALKSFQEILQIVSPTRDMDKPESLPGISVPVPVLIGPVASGLGRPLVRADSTGERLSRYSIPEQPITVDEIEDASLWWAAWNTWYRIGTESTKPPITCDKLTFIPSQPFLTALIQIFPALYQHIKTAFSMDDLQKLGVILHGAVSVPISSDASPFILPSYTEAVLTSLQESVLTALDVLQKAICVGPENMQSMYPAIFNQLSAFVQFSCKPPQYGKLETKHIANAKYNQIQLFAPAEWVALNYVPFAEKSLEVMVDLYQKTACHKAVVNEKVLQNVIKTLRVPLSLKYACPSESTWKLAVSSLLKVLSVGLPVARQHASSGKFDSMWPELACTFEDFLFTKSTPPDNLSIEEFQRNESIDVEVVQLISTEILPYANFIPKDFVGKIMTMLNKGSIHSQSSSFTEAEIDIRMREEFSKVCFETLLQFSFSNKVTTPQEGYISRMALSVLLKRSQDVLHRYIEDEKLSGKCPLPRQRVTEIIFVLKAVSTLIDSLKKTHPENVDANTWAQVISLYPTLVECITCSSSEVCTALKEALVPFKDFMHPPASAKVQNGES</sequence>
<feature type="domain" description="Mon2/Sec7/BIG1-like HUS" evidence="7">
    <location>
        <begin position="215"/>
        <end position="388"/>
    </location>
</feature>